<keyword evidence="7" id="KW-1185">Reference proteome</keyword>
<evidence type="ECO:0000256" key="1">
    <source>
        <dbReference type="ARBA" id="ARBA00009986"/>
    </source>
</evidence>
<dbReference type="AlphaFoldDB" id="A0AA37T2Q4"/>
<comment type="caution">
    <text evidence="6">The sequence shown here is derived from an EMBL/GenBank/DDBJ whole genome shotgun (WGS) entry which is preliminary data.</text>
</comment>
<keyword evidence="2 4" id="KW-0560">Oxidoreductase</keyword>
<sequence>MTTPTTFEQWQTLAKNLQPETRAFINGEYQSAQSEKTFTRISPIDNQPLAEVARCDKADIDAAVACARKAFDQGVWKNQEPSERKQVLLRWAELIRENVQTLALLETLEVGKPIGDTQAVDVPGCANAISYYAEFADKLYDEIAPTGPHDQALIKRMPLGVIGAIVPWNYPLIIAGWKIGPALVLGNSVVLKPAEQSSLASIHLAKLAKEAGIPDGVFNVVPGLGEEAGKALSEHDDVDLIAFTGSTSVGRLIMETAAKTNLKRVALELGGKSPQIVMDDCDDLDAAASAIAWGIFYNAGQTCHAGSRLIVHKNIAQTLYEKVVEVANSLKQGHPLDPTTQIGVMVEAEHKAKVLEYIALGTQEGATLTLDGRQPDIDGAASDHGFIGPTLLTNASPDARISKEEIFGPVLVTTEIESEEEAIAIANDTDFGLAAAVWTSNIKCAHRMSEALRAGTVWINTYDRASMATPFGGFQQSGFGRDRSIHALDKYADLKTVWTHFG</sequence>
<dbReference type="PROSITE" id="PS00687">
    <property type="entry name" value="ALDEHYDE_DEHYDR_GLU"/>
    <property type="match status" value="1"/>
</dbReference>
<evidence type="ECO:0000256" key="4">
    <source>
        <dbReference type="RuleBase" id="RU003345"/>
    </source>
</evidence>
<dbReference type="FunFam" id="3.40.605.10:FF:000001">
    <property type="entry name" value="Aldehyde dehydrogenase 1"/>
    <property type="match status" value="1"/>
</dbReference>
<dbReference type="Pfam" id="PF00171">
    <property type="entry name" value="Aldedh"/>
    <property type="match status" value="1"/>
</dbReference>
<dbReference type="Proteomes" id="UP001156870">
    <property type="component" value="Unassembled WGS sequence"/>
</dbReference>
<dbReference type="GO" id="GO:0004030">
    <property type="term" value="F:aldehyde dehydrogenase [NAD(P)+] activity"/>
    <property type="evidence" value="ECO:0007669"/>
    <property type="project" value="UniProtKB-ARBA"/>
</dbReference>
<evidence type="ECO:0000256" key="2">
    <source>
        <dbReference type="ARBA" id="ARBA00023002"/>
    </source>
</evidence>
<dbReference type="PANTHER" id="PTHR11699">
    <property type="entry name" value="ALDEHYDE DEHYDROGENASE-RELATED"/>
    <property type="match status" value="1"/>
</dbReference>
<proteinExistence type="inferred from homology"/>
<dbReference type="FunFam" id="3.40.309.10:FF:000012">
    <property type="entry name" value="Betaine aldehyde dehydrogenase"/>
    <property type="match status" value="1"/>
</dbReference>
<dbReference type="InterPro" id="IPR029510">
    <property type="entry name" value="Ald_DH_CS_GLU"/>
</dbReference>
<comment type="similarity">
    <text evidence="1 4">Belongs to the aldehyde dehydrogenase family.</text>
</comment>
<dbReference type="RefSeq" id="WP_232592750.1">
    <property type="nucleotide sequence ID" value="NZ_BSPD01000021.1"/>
</dbReference>
<reference evidence="6 7" key="1">
    <citation type="journal article" date="2014" name="Int. J. Syst. Evol. Microbiol.">
        <title>Complete genome sequence of Corynebacterium casei LMG S-19264T (=DSM 44701T), isolated from a smear-ripened cheese.</title>
        <authorList>
            <consortium name="US DOE Joint Genome Institute (JGI-PGF)"/>
            <person name="Walter F."/>
            <person name="Albersmeier A."/>
            <person name="Kalinowski J."/>
            <person name="Ruckert C."/>
        </authorList>
    </citation>
    <scope>NUCLEOTIDE SEQUENCE [LARGE SCALE GENOMIC DNA]</scope>
    <source>
        <strain evidence="6 7">NBRC 110095</strain>
    </source>
</reference>
<dbReference type="InterPro" id="IPR016162">
    <property type="entry name" value="Ald_DH_N"/>
</dbReference>
<dbReference type="SUPFAM" id="SSF53720">
    <property type="entry name" value="ALDH-like"/>
    <property type="match status" value="1"/>
</dbReference>
<dbReference type="InterPro" id="IPR015590">
    <property type="entry name" value="Aldehyde_DH_dom"/>
</dbReference>
<evidence type="ECO:0000256" key="3">
    <source>
        <dbReference type="PROSITE-ProRule" id="PRU10007"/>
    </source>
</evidence>
<evidence type="ECO:0000313" key="6">
    <source>
        <dbReference type="EMBL" id="GLS25089.1"/>
    </source>
</evidence>
<feature type="active site" evidence="3">
    <location>
        <position position="268"/>
    </location>
</feature>
<accession>A0AA37T2Q4</accession>
<dbReference type="InterPro" id="IPR016163">
    <property type="entry name" value="Ald_DH_C"/>
</dbReference>
<dbReference type="Gene3D" id="3.40.309.10">
    <property type="entry name" value="Aldehyde Dehydrogenase, Chain A, domain 2"/>
    <property type="match status" value="1"/>
</dbReference>
<dbReference type="EMBL" id="BSPD01000021">
    <property type="protein sequence ID" value="GLS25089.1"/>
    <property type="molecule type" value="Genomic_DNA"/>
</dbReference>
<evidence type="ECO:0000259" key="5">
    <source>
        <dbReference type="Pfam" id="PF00171"/>
    </source>
</evidence>
<name>A0AA37T2Q4_9GAMM</name>
<protein>
    <submittedName>
        <fullName evidence="6">Aldehyde dehydrogenase</fullName>
    </submittedName>
</protein>
<organism evidence="6 7">
    <name type="scientific">Marinibactrum halimedae</name>
    <dbReference type="NCBI Taxonomy" id="1444977"/>
    <lineage>
        <taxon>Bacteria</taxon>
        <taxon>Pseudomonadati</taxon>
        <taxon>Pseudomonadota</taxon>
        <taxon>Gammaproteobacteria</taxon>
        <taxon>Cellvibrionales</taxon>
        <taxon>Cellvibrionaceae</taxon>
        <taxon>Marinibactrum</taxon>
    </lineage>
</organism>
<dbReference type="InterPro" id="IPR016161">
    <property type="entry name" value="Ald_DH/histidinol_DH"/>
</dbReference>
<evidence type="ECO:0000313" key="7">
    <source>
        <dbReference type="Proteomes" id="UP001156870"/>
    </source>
</evidence>
<gene>
    <name evidence="6" type="ORF">GCM10007877_08030</name>
</gene>
<dbReference type="Gene3D" id="3.40.605.10">
    <property type="entry name" value="Aldehyde Dehydrogenase, Chain A, domain 1"/>
    <property type="match status" value="1"/>
</dbReference>
<feature type="domain" description="Aldehyde dehydrogenase" evidence="5">
    <location>
        <begin position="31"/>
        <end position="497"/>
    </location>
</feature>